<proteinExistence type="predicted"/>
<name>A0A6L9GAG4_9MICC</name>
<dbReference type="AlphaFoldDB" id="A0A6L9GAG4"/>
<evidence type="ECO:0000313" key="2">
    <source>
        <dbReference type="Proteomes" id="UP000477543"/>
    </source>
</evidence>
<dbReference type="Proteomes" id="UP000477543">
    <property type="component" value="Unassembled WGS sequence"/>
</dbReference>
<accession>A0A6L9GAG4</accession>
<gene>
    <name evidence="1" type="ORF">GT020_17970</name>
</gene>
<comment type="caution">
    <text evidence="1">The sequence shown here is derived from an EMBL/GenBank/DDBJ whole genome shotgun (WGS) entry which is preliminary data.</text>
</comment>
<sequence length="71" mass="7882">MRVDLSLGEEEVLLRITDKAERIAAWLSPDDPWERSRIAGVLEELGDAVRRDQVQQQLARLGLAPSAEGGQ</sequence>
<organism evidence="1 2">
    <name type="scientific">Glutamicibacter soli</name>
    <dbReference type="NCBI Taxonomy" id="453836"/>
    <lineage>
        <taxon>Bacteria</taxon>
        <taxon>Bacillati</taxon>
        <taxon>Actinomycetota</taxon>
        <taxon>Actinomycetes</taxon>
        <taxon>Micrococcales</taxon>
        <taxon>Micrococcaceae</taxon>
        <taxon>Glutamicibacter</taxon>
    </lineage>
</organism>
<protein>
    <submittedName>
        <fullName evidence="1">Uncharacterized protein</fullName>
    </submittedName>
</protein>
<dbReference type="RefSeq" id="WP_161450227.1">
    <property type="nucleotide sequence ID" value="NZ_WYDN01000036.1"/>
</dbReference>
<evidence type="ECO:0000313" key="1">
    <source>
        <dbReference type="EMBL" id="NAZ17923.1"/>
    </source>
</evidence>
<dbReference type="EMBL" id="WYDN01000036">
    <property type="protein sequence ID" value="NAZ17923.1"/>
    <property type="molecule type" value="Genomic_DNA"/>
</dbReference>
<reference evidence="1 2" key="1">
    <citation type="submission" date="2020-01" db="EMBL/GenBank/DDBJ databases">
        <title>Glutamicibacter soli M275.</title>
        <authorList>
            <person name="Meng X."/>
        </authorList>
    </citation>
    <scope>NUCLEOTIDE SEQUENCE [LARGE SCALE GENOMIC DNA]</scope>
    <source>
        <strain evidence="1 2">M275</strain>
    </source>
</reference>